<evidence type="ECO:0000313" key="2">
    <source>
        <dbReference type="Proteomes" id="UP000001411"/>
    </source>
</evidence>
<protein>
    <submittedName>
        <fullName evidence="1">Uncharacterized protein</fullName>
    </submittedName>
</protein>
<dbReference type="EMBL" id="AE015929">
    <property type="protein sequence ID" value="AAO03756.1"/>
    <property type="molecule type" value="Genomic_DNA"/>
</dbReference>
<dbReference type="HOGENOM" id="CLU_3276950_0_0_9"/>
<dbReference type="OrthoDB" id="9865447at2"/>
<sequence>MIILKSEITSVSQFKIVLHYHCKDMFESKNFTSNFKNYDNE</sequence>
<dbReference type="AlphaFoldDB" id="A0A0H2VED7"/>
<reference evidence="1 2" key="1">
    <citation type="journal article" date="2003" name="Mol. Microbiol.">
        <title>Genome-based analysis of virulence genes in a non-biofilm-forming Staphylococcus epidermidis strain (ATCC 12228).</title>
        <authorList>
            <person name="Zhang Y.Q."/>
            <person name="Ren S.X."/>
            <person name="Li H.L."/>
            <person name="Wang Y.X."/>
            <person name="Fu G."/>
            <person name="Yang J."/>
            <person name="Qin Z.Q."/>
            <person name="Miao Y.G."/>
            <person name="Wang W.Y."/>
            <person name="Chen R.S."/>
            <person name="Shen Y."/>
            <person name="Chen Z."/>
            <person name="Yuan Z.H."/>
            <person name="Zhao G.P."/>
            <person name="Qu D."/>
            <person name="Danchin A."/>
            <person name="Wen Y.M."/>
        </authorList>
    </citation>
    <scope>NUCLEOTIDE SEQUENCE [LARGE SCALE GENOMIC DNA]</scope>
    <source>
        <strain evidence="2">ATCC 12228 / FDA PCI 1200</strain>
    </source>
</reference>
<evidence type="ECO:0000313" key="1">
    <source>
        <dbReference type="EMBL" id="AAO03756.1"/>
    </source>
</evidence>
<organism evidence="1 2">
    <name type="scientific">Staphylococcus epidermidis (strain ATCC 12228 / FDA PCI 1200)</name>
    <dbReference type="NCBI Taxonomy" id="176280"/>
    <lineage>
        <taxon>Bacteria</taxon>
        <taxon>Bacillati</taxon>
        <taxon>Bacillota</taxon>
        <taxon>Bacilli</taxon>
        <taxon>Bacillales</taxon>
        <taxon>Staphylococcaceae</taxon>
        <taxon>Staphylococcus</taxon>
    </lineage>
</organism>
<dbReference type="KEGG" id="sep:SE_0159"/>
<name>A0A0H2VED7_STAES</name>
<gene>
    <name evidence="1" type="ordered locus">SE_0159</name>
</gene>
<dbReference type="Proteomes" id="UP000001411">
    <property type="component" value="Chromosome"/>
</dbReference>
<proteinExistence type="predicted"/>
<accession>A0A0H2VED7</accession>